<dbReference type="EMBL" id="KZ678395">
    <property type="protein sequence ID" value="PSR97017.1"/>
    <property type="molecule type" value="Genomic_DNA"/>
</dbReference>
<evidence type="ECO:0000313" key="1">
    <source>
        <dbReference type="EMBL" id="PSR97017.1"/>
    </source>
</evidence>
<sequence length="151" mass="16555">MAADCLTGWFCNKTCQCKTVCGSRKSLLGRLSCQGHRDIPVCSRLCTAPVVEGEQSNTSHFWDLSYSLVAGSVRHPISTSRSSPVSRWRIVSLSSMRHAWVACCCQGWRPTWLAASAMTDKSFGGIWRTFPGTCCCLRGSRAVECNLRNGG</sequence>
<organism evidence="1 2">
    <name type="scientific">Coniella lustricola</name>
    <dbReference type="NCBI Taxonomy" id="2025994"/>
    <lineage>
        <taxon>Eukaryota</taxon>
        <taxon>Fungi</taxon>
        <taxon>Dikarya</taxon>
        <taxon>Ascomycota</taxon>
        <taxon>Pezizomycotina</taxon>
        <taxon>Sordariomycetes</taxon>
        <taxon>Sordariomycetidae</taxon>
        <taxon>Diaporthales</taxon>
        <taxon>Schizoparmaceae</taxon>
        <taxon>Coniella</taxon>
    </lineage>
</organism>
<dbReference type="InParanoid" id="A0A2T3AFT0"/>
<dbReference type="AlphaFoldDB" id="A0A2T3AFT0"/>
<name>A0A2T3AFT0_9PEZI</name>
<keyword evidence="2" id="KW-1185">Reference proteome</keyword>
<dbReference type="Proteomes" id="UP000241462">
    <property type="component" value="Unassembled WGS sequence"/>
</dbReference>
<protein>
    <submittedName>
        <fullName evidence="1">Uncharacterized protein</fullName>
    </submittedName>
</protein>
<evidence type="ECO:0000313" key="2">
    <source>
        <dbReference type="Proteomes" id="UP000241462"/>
    </source>
</evidence>
<gene>
    <name evidence="1" type="ORF">BD289DRAFT_124784</name>
</gene>
<reference evidence="1 2" key="1">
    <citation type="journal article" date="2018" name="Mycol. Prog.">
        <title>Coniella lustricola, a new species from submerged detritus.</title>
        <authorList>
            <person name="Raudabaugh D.B."/>
            <person name="Iturriaga T."/>
            <person name="Carver A."/>
            <person name="Mondo S."/>
            <person name="Pangilinan J."/>
            <person name="Lipzen A."/>
            <person name="He G."/>
            <person name="Amirebrahimi M."/>
            <person name="Grigoriev I.V."/>
            <person name="Miller A.N."/>
        </authorList>
    </citation>
    <scope>NUCLEOTIDE SEQUENCE [LARGE SCALE GENOMIC DNA]</scope>
    <source>
        <strain evidence="1 2">B22-T-1</strain>
    </source>
</reference>
<accession>A0A2T3AFT0</accession>
<proteinExistence type="predicted"/>